<dbReference type="RefSeq" id="WP_183325367.1">
    <property type="nucleotide sequence ID" value="NZ_JACHXP010000007.1"/>
</dbReference>
<evidence type="ECO:0000313" key="2">
    <source>
        <dbReference type="EMBL" id="MBB3190620.1"/>
    </source>
</evidence>
<dbReference type="EMBL" id="JACHXP010000007">
    <property type="protein sequence ID" value="MBB3190620.1"/>
    <property type="molecule type" value="Genomic_DNA"/>
</dbReference>
<evidence type="ECO:0000313" key="3">
    <source>
        <dbReference type="Proteomes" id="UP000547614"/>
    </source>
</evidence>
<name>A0A839V9H2_9GAMM</name>
<organism evidence="2 3">
    <name type="scientific">Halomonas cerina</name>
    <dbReference type="NCBI Taxonomy" id="447424"/>
    <lineage>
        <taxon>Bacteria</taxon>
        <taxon>Pseudomonadati</taxon>
        <taxon>Pseudomonadota</taxon>
        <taxon>Gammaproteobacteria</taxon>
        <taxon>Oceanospirillales</taxon>
        <taxon>Halomonadaceae</taxon>
        <taxon>Halomonas</taxon>
    </lineage>
</organism>
<dbReference type="InterPro" id="IPR030392">
    <property type="entry name" value="S74_ICA"/>
</dbReference>
<feature type="domain" description="Peptidase S74" evidence="1">
    <location>
        <begin position="592"/>
        <end position="683"/>
    </location>
</feature>
<dbReference type="InterPro" id="IPR036426">
    <property type="entry name" value="Bulb-type_lectin_dom_sf"/>
</dbReference>
<gene>
    <name evidence="2" type="ORF">FHR94_001853</name>
</gene>
<reference evidence="2 3" key="1">
    <citation type="submission" date="2020-08" db="EMBL/GenBank/DDBJ databases">
        <title>Genomic Encyclopedia of Type Strains, Phase III (KMG-III): the genomes of soil and plant-associated and newly described type strains.</title>
        <authorList>
            <person name="Whitman W."/>
        </authorList>
    </citation>
    <scope>NUCLEOTIDE SEQUENCE [LARGE SCALE GENOMIC DNA]</scope>
    <source>
        <strain evidence="2 3">CECT 7282</strain>
    </source>
</reference>
<dbReference type="AlphaFoldDB" id="A0A839V9H2"/>
<evidence type="ECO:0000259" key="1">
    <source>
        <dbReference type="PROSITE" id="PS51688"/>
    </source>
</evidence>
<keyword evidence="3" id="KW-1185">Reference proteome</keyword>
<dbReference type="SUPFAM" id="SSF51110">
    <property type="entry name" value="alpha-D-mannose-specific plant lectins"/>
    <property type="match status" value="1"/>
</dbReference>
<dbReference type="Proteomes" id="UP000547614">
    <property type="component" value="Unassembled WGS sequence"/>
</dbReference>
<comment type="caution">
    <text evidence="2">The sequence shown here is derived from an EMBL/GenBank/DDBJ whole genome shotgun (WGS) entry which is preliminary data.</text>
</comment>
<dbReference type="Pfam" id="PF13884">
    <property type="entry name" value="Peptidase_S74"/>
    <property type="match status" value="1"/>
</dbReference>
<dbReference type="PROSITE" id="PS51688">
    <property type="entry name" value="ICA"/>
    <property type="match status" value="1"/>
</dbReference>
<protein>
    <recommendedName>
        <fullName evidence="1">Peptidase S74 domain-containing protein</fullName>
    </recommendedName>
</protein>
<proteinExistence type="predicted"/>
<dbReference type="Gene3D" id="2.90.10.10">
    <property type="entry name" value="Bulb-type lectin domain"/>
    <property type="match status" value="1"/>
</dbReference>
<accession>A0A839V9H2</accession>
<sequence>MNSPLQSKTRKTLPLDFSLLNEQELNALYITDEAVGQSLRLEIRNQSGENLELLEPSTDGRPAHQFELVFRPGVLNEAQLTKLSVQEQGVGLVTHKHEDGTLALRLSLPAASMAVGAKSVITLNNVNPDGRLGSRGTRVMLRYNGVQVHGTDEAISGFRESHLNIVTHLGKRNIPLHVGIVGSGQVLNNGVVNPPLLLRVSNVSNDYRIVASADAERPSLFVILFEVGSGDEEWALGTAEQVKGIGVEYQSGTQWLDAHKLGGDQGRSPEWSVPVPTLEAREYFDIRLSHIVTDHPAGLTNVHIRYENVPGYWDGHFVSLIEKSPIVVRGKQVGIGMAPETGTLQVFNPARYSVSMDGSSETGTWMRIHNSSTGGRAWNIISTGAKNSAGAGNLLFKQDDTGPVRMVLDDSGNVGMGTDNPTEQLQLGEFSHHGDQYLALKTSGGNKHKAGVKFRHNDETYGYTIVSDEVVNGLQIRGRHGSKTEEVPVMDIRGWGDYNVDFKAKRFEISGGNTSTELVLEADTDGKGVDSPTLTLLTNGGNTVGRLGLGAKTRNLSLTNNVSGTTLSVQHDGNIVAYQKGKAVWATHTNLSDITLKTDVKPIDDPLKRLTALNGISFQWKEGRFGRERELGLVAQEVEKLFPELMQPLGQDAKLVQYEKFVPVLVEAIKEQQKMIEALQRKIREFETS</sequence>